<dbReference type="SFLD" id="SFLDS00003">
    <property type="entry name" value="Haloacid_Dehalogenase"/>
    <property type="match status" value="1"/>
</dbReference>
<dbReference type="SUPFAM" id="SSF56784">
    <property type="entry name" value="HAD-like"/>
    <property type="match status" value="1"/>
</dbReference>
<evidence type="ECO:0000256" key="2">
    <source>
        <dbReference type="ARBA" id="ARBA00022801"/>
    </source>
</evidence>
<evidence type="ECO:0000313" key="4">
    <source>
        <dbReference type="EMBL" id="GAA3542554.1"/>
    </source>
</evidence>
<organism evidence="4 5">
    <name type="scientific">Zobellella aerophila</name>
    <dbReference type="NCBI Taxonomy" id="870480"/>
    <lineage>
        <taxon>Bacteria</taxon>
        <taxon>Pseudomonadati</taxon>
        <taxon>Pseudomonadota</taxon>
        <taxon>Gammaproteobacteria</taxon>
        <taxon>Aeromonadales</taxon>
        <taxon>Aeromonadaceae</taxon>
        <taxon>Zobellella</taxon>
    </lineage>
</organism>
<dbReference type="InterPro" id="IPR051400">
    <property type="entry name" value="HAD-like_hydrolase"/>
</dbReference>
<name>A0ABP6VYP3_9GAMM</name>
<dbReference type="EMBL" id="BAABCX010000003">
    <property type="protein sequence ID" value="GAA3542554.1"/>
    <property type="molecule type" value="Genomic_DNA"/>
</dbReference>
<dbReference type="Gene3D" id="1.20.120.1600">
    <property type="match status" value="1"/>
</dbReference>
<keyword evidence="5" id="KW-1185">Reference proteome</keyword>
<dbReference type="Gene3D" id="3.40.50.1000">
    <property type="entry name" value="HAD superfamily/HAD-like"/>
    <property type="match status" value="1"/>
</dbReference>
<evidence type="ECO:0000256" key="1">
    <source>
        <dbReference type="ARBA" id="ARBA00001946"/>
    </source>
</evidence>
<evidence type="ECO:0000313" key="5">
    <source>
        <dbReference type="Proteomes" id="UP001500795"/>
    </source>
</evidence>
<dbReference type="Pfam" id="PF00702">
    <property type="entry name" value="Hydrolase"/>
    <property type="match status" value="1"/>
</dbReference>
<reference evidence="5" key="1">
    <citation type="journal article" date="2019" name="Int. J. Syst. Evol. Microbiol.">
        <title>The Global Catalogue of Microorganisms (GCM) 10K type strain sequencing project: providing services to taxonomists for standard genome sequencing and annotation.</title>
        <authorList>
            <consortium name="The Broad Institute Genomics Platform"/>
            <consortium name="The Broad Institute Genome Sequencing Center for Infectious Disease"/>
            <person name="Wu L."/>
            <person name="Ma J."/>
        </authorList>
    </citation>
    <scope>NUCLEOTIDE SEQUENCE [LARGE SCALE GENOMIC DNA]</scope>
    <source>
        <strain evidence="5">JCM 17110</strain>
    </source>
</reference>
<keyword evidence="2 4" id="KW-0378">Hydrolase</keyword>
<sequence>MRFYKRLTPIKVVSFDLDDTLYDNVPVIAAAESWLLDALKHDHPESTLLDKTSLATIKRQLLRCRPELAHDVGACRLAVLTEGLSRQGVANGRARELAEEYYRGFLAVRGRIQVPKATHKVLTALGRHYRLAVITNGNLPIEHTELAPYFELVLQAGKDGRMKPAPDMFQRLAEQAGVSLSEILHIGDHRDTDVAGAVLSGCQSVWLNDANQSEAGLSCLPHLTLERLEQLLELL</sequence>
<proteinExistence type="predicted"/>
<dbReference type="PANTHER" id="PTHR46470">
    <property type="entry name" value="N-ACYLNEURAMINATE-9-PHOSPHATASE"/>
    <property type="match status" value="1"/>
</dbReference>
<dbReference type="NCBIfam" id="TIGR01549">
    <property type="entry name" value="HAD-SF-IA-v1"/>
    <property type="match status" value="1"/>
</dbReference>
<dbReference type="PANTHER" id="PTHR46470:SF4">
    <property type="entry name" value="5-AMINO-6-(5-PHOSPHO-D-RIBITYLAMINO)URACIL PHOSPHATASE YIGB"/>
    <property type="match status" value="1"/>
</dbReference>
<keyword evidence="3" id="KW-0460">Magnesium</keyword>
<dbReference type="InterPro" id="IPR006439">
    <property type="entry name" value="HAD-SF_hydro_IA"/>
</dbReference>
<gene>
    <name evidence="4" type="ORF">GCM10022394_23100</name>
</gene>
<dbReference type="GO" id="GO:0016787">
    <property type="term" value="F:hydrolase activity"/>
    <property type="evidence" value="ECO:0007669"/>
    <property type="project" value="UniProtKB-KW"/>
</dbReference>
<dbReference type="SFLD" id="SFLDG01129">
    <property type="entry name" value="C1.5:_HAD__Beta-PGM__Phosphata"/>
    <property type="match status" value="1"/>
</dbReference>
<dbReference type="InterPro" id="IPR023214">
    <property type="entry name" value="HAD_sf"/>
</dbReference>
<comment type="cofactor">
    <cofactor evidence="1">
        <name>Mg(2+)</name>
        <dbReference type="ChEBI" id="CHEBI:18420"/>
    </cofactor>
</comment>
<accession>A0ABP6VYP3</accession>
<dbReference type="Proteomes" id="UP001500795">
    <property type="component" value="Unassembled WGS sequence"/>
</dbReference>
<comment type="caution">
    <text evidence="4">The sequence shown here is derived from an EMBL/GenBank/DDBJ whole genome shotgun (WGS) entry which is preliminary data.</text>
</comment>
<dbReference type="InterPro" id="IPR036412">
    <property type="entry name" value="HAD-like_sf"/>
</dbReference>
<protein>
    <submittedName>
        <fullName evidence="4">HAD-IA family hydrolase</fullName>
    </submittedName>
</protein>
<evidence type="ECO:0000256" key="3">
    <source>
        <dbReference type="ARBA" id="ARBA00022842"/>
    </source>
</evidence>
<dbReference type="RefSeq" id="WP_344958125.1">
    <property type="nucleotide sequence ID" value="NZ_BAABCX010000003.1"/>
</dbReference>